<name>A0ABZ1UAR0_9ACTN</name>
<accession>A0ABZ1UAR0</accession>
<evidence type="ECO:0008006" key="3">
    <source>
        <dbReference type="Google" id="ProtNLM"/>
    </source>
</evidence>
<organism evidence="1 2">
    <name type="scientific">Kitasatospora purpeofusca</name>
    <dbReference type="NCBI Taxonomy" id="67352"/>
    <lineage>
        <taxon>Bacteria</taxon>
        <taxon>Bacillati</taxon>
        <taxon>Actinomycetota</taxon>
        <taxon>Actinomycetes</taxon>
        <taxon>Kitasatosporales</taxon>
        <taxon>Streptomycetaceae</taxon>
        <taxon>Kitasatospora</taxon>
    </lineage>
</organism>
<dbReference type="EMBL" id="CP108110">
    <property type="protein sequence ID" value="WUQ88116.1"/>
    <property type="molecule type" value="Genomic_DNA"/>
</dbReference>
<gene>
    <name evidence="1" type="ORF">OHA16_37095</name>
</gene>
<dbReference type="RefSeq" id="WP_328958667.1">
    <property type="nucleotide sequence ID" value="NZ_CP108110.1"/>
</dbReference>
<sequence>MQLTVEPVPWPGLDVPAVGFRVRTPTGAVASAGGFTRVYLRAAVGDNRVLFLTADDTAHAPALRPELVTPQLQRLLAVAGGPADPAAAAD</sequence>
<protein>
    <recommendedName>
        <fullName evidence="3">Beta-lactamase</fullName>
    </recommendedName>
</protein>
<evidence type="ECO:0000313" key="2">
    <source>
        <dbReference type="Proteomes" id="UP001432222"/>
    </source>
</evidence>
<proteinExistence type="predicted"/>
<reference evidence="1" key="1">
    <citation type="submission" date="2022-10" db="EMBL/GenBank/DDBJ databases">
        <title>The complete genomes of actinobacterial strains from the NBC collection.</title>
        <authorList>
            <person name="Joergensen T.S."/>
            <person name="Alvarez Arevalo M."/>
            <person name="Sterndorff E.B."/>
            <person name="Faurdal D."/>
            <person name="Vuksanovic O."/>
            <person name="Mourched A.-S."/>
            <person name="Charusanti P."/>
            <person name="Shaw S."/>
            <person name="Blin K."/>
            <person name="Weber T."/>
        </authorList>
    </citation>
    <scope>NUCLEOTIDE SEQUENCE</scope>
    <source>
        <strain evidence="1">NBC_00222</strain>
    </source>
</reference>
<evidence type="ECO:0000313" key="1">
    <source>
        <dbReference type="EMBL" id="WUQ88116.1"/>
    </source>
</evidence>
<dbReference type="Proteomes" id="UP001432222">
    <property type="component" value="Chromosome"/>
</dbReference>
<keyword evidence="2" id="KW-1185">Reference proteome</keyword>